<dbReference type="EMBL" id="MPUH01000171">
    <property type="protein sequence ID" value="OMJ87673.1"/>
    <property type="molecule type" value="Genomic_DNA"/>
</dbReference>
<keyword evidence="4" id="KW-1185">Reference proteome</keyword>
<feature type="compositionally biased region" description="Basic and acidic residues" evidence="2">
    <location>
        <begin position="279"/>
        <end position="289"/>
    </location>
</feature>
<feature type="region of interest" description="Disordered" evidence="2">
    <location>
        <begin position="258"/>
        <end position="336"/>
    </location>
</feature>
<evidence type="ECO:0000313" key="4">
    <source>
        <dbReference type="Proteomes" id="UP000187209"/>
    </source>
</evidence>
<protein>
    <submittedName>
        <fullName evidence="3">Uncharacterized protein</fullName>
    </submittedName>
</protein>
<dbReference type="AlphaFoldDB" id="A0A1R2CFA0"/>
<reference evidence="3 4" key="1">
    <citation type="submission" date="2016-11" db="EMBL/GenBank/DDBJ databases">
        <title>The macronuclear genome of Stentor coeruleus: a giant cell with tiny introns.</title>
        <authorList>
            <person name="Slabodnick M."/>
            <person name="Ruby J.G."/>
            <person name="Reiff S.B."/>
            <person name="Swart E.C."/>
            <person name="Gosai S."/>
            <person name="Prabakaran S."/>
            <person name="Witkowska E."/>
            <person name="Larue G.E."/>
            <person name="Fisher S."/>
            <person name="Freeman R.M."/>
            <person name="Gunawardena J."/>
            <person name="Chu W."/>
            <person name="Stover N.A."/>
            <person name="Gregory B.D."/>
            <person name="Nowacki M."/>
            <person name="Derisi J."/>
            <person name="Roy S.W."/>
            <person name="Marshall W.F."/>
            <person name="Sood P."/>
        </authorList>
    </citation>
    <scope>NUCLEOTIDE SEQUENCE [LARGE SCALE GENOMIC DNA]</scope>
    <source>
        <strain evidence="3">WM001</strain>
    </source>
</reference>
<proteinExistence type="predicted"/>
<accession>A0A1R2CFA0</accession>
<feature type="compositionally biased region" description="Basic residues" evidence="2">
    <location>
        <begin position="317"/>
        <end position="328"/>
    </location>
</feature>
<gene>
    <name evidence="3" type="ORF">SteCoe_10600</name>
</gene>
<name>A0A1R2CFA0_9CILI</name>
<sequence length="336" mass="38399">MEAEADNFLKVLQNKQRNLTKKLDRIKKKQAEVKAGNREIKDDEKKMLESAPLVEELLKETEKLVQEYQKHLESLDKEPKKSQPKPEDHRLSEIVQLWALGEFFSHQQIKEKFLKENPGDKEHESFLLFHSKAKGQSGQTLNEILSDMEKSVDLYLTKSDKVAQGTLRTYKKLSEFANKGFSWSQNQNRPQTPVKTELSVEVGTVYSTQKPGEKKAEVEEVKVEIKPEPVVEAPKIVECETKNPVVVVAEVEKVEVKPIEKSLGNKWADAEDEDEGDEKVENNEEKKQEDDEGFVEVTGRKKHTGQGGQKFEDRGRGGRGRGRGRGRRPRDGPRNN</sequence>
<evidence type="ECO:0000256" key="2">
    <source>
        <dbReference type="SAM" id="MobiDB-lite"/>
    </source>
</evidence>
<feature type="coiled-coil region" evidence="1">
    <location>
        <begin position="9"/>
        <end position="78"/>
    </location>
</feature>
<organism evidence="3 4">
    <name type="scientific">Stentor coeruleus</name>
    <dbReference type="NCBI Taxonomy" id="5963"/>
    <lineage>
        <taxon>Eukaryota</taxon>
        <taxon>Sar</taxon>
        <taxon>Alveolata</taxon>
        <taxon>Ciliophora</taxon>
        <taxon>Postciliodesmatophora</taxon>
        <taxon>Heterotrichea</taxon>
        <taxon>Heterotrichida</taxon>
        <taxon>Stentoridae</taxon>
        <taxon>Stentor</taxon>
    </lineage>
</organism>
<evidence type="ECO:0000256" key="1">
    <source>
        <dbReference type="SAM" id="Coils"/>
    </source>
</evidence>
<dbReference type="Proteomes" id="UP000187209">
    <property type="component" value="Unassembled WGS sequence"/>
</dbReference>
<comment type="caution">
    <text evidence="3">The sequence shown here is derived from an EMBL/GenBank/DDBJ whole genome shotgun (WGS) entry which is preliminary data.</text>
</comment>
<keyword evidence="1" id="KW-0175">Coiled coil</keyword>
<evidence type="ECO:0000313" key="3">
    <source>
        <dbReference type="EMBL" id="OMJ87673.1"/>
    </source>
</evidence>
<dbReference type="OrthoDB" id="322072at2759"/>